<evidence type="ECO:0000313" key="3">
    <source>
        <dbReference type="Proteomes" id="UP000503129"/>
    </source>
</evidence>
<dbReference type="AlphaFoldDB" id="A0A856ME89"/>
<protein>
    <submittedName>
        <fullName evidence="2">Uncharacterized protein</fullName>
    </submittedName>
</protein>
<evidence type="ECO:0000256" key="1">
    <source>
        <dbReference type="SAM" id="Phobius"/>
    </source>
</evidence>
<dbReference type="KEGG" id="bsen:DP114_04525"/>
<gene>
    <name evidence="2" type="ORF">DP114_04525</name>
</gene>
<keyword evidence="1" id="KW-0472">Membrane</keyword>
<sequence>MRLGAMIALTVYFLINDKFYYLILTMTITLTMKEELELWAEADQNTLQNPEPHEFVGQIPRQLGTGYVRDIEVHPNLWLKILDYEYHDEVLIKIPDWDHPLQFHVLANYDPQQHSC</sequence>
<feature type="transmembrane region" description="Helical" evidence="1">
    <location>
        <begin position="6"/>
        <end position="24"/>
    </location>
</feature>
<proteinExistence type="predicted"/>
<evidence type="ECO:0000313" key="2">
    <source>
        <dbReference type="EMBL" id="QDL07266.1"/>
    </source>
</evidence>
<keyword evidence="1" id="KW-0812">Transmembrane</keyword>
<keyword evidence="3" id="KW-1185">Reference proteome</keyword>
<dbReference type="Proteomes" id="UP000503129">
    <property type="component" value="Chromosome"/>
</dbReference>
<reference evidence="2 3" key="1">
    <citation type="submission" date="2018-06" db="EMBL/GenBank/DDBJ databases">
        <title>Comparative genomics of Brasilonema spp. strains.</title>
        <authorList>
            <person name="Alvarenga D.O."/>
            <person name="Fiore M.F."/>
            <person name="Varani A.M."/>
        </authorList>
    </citation>
    <scope>NUCLEOTIDE SEQUENCE [LARGE SCALE GENOMIC DNA]</scope>
    <source>
        <strain evidence="2 3">CENA114</strain>
    </source>
</reference>
<name>A0A856ME89_9CYAN</name>
<organism evidence="2 3">
    <name type="scientific">Brasilonema sennae CENA114</name>
    <dbReference type="NCBI Taxonomy" id="415709"/>
    <lineage>
        <taxon>Bacteria</taxon>
        <taxon>Bacillati</taxon>
        <taxon>Cyanobacteriota</taxon>
        <taxon>Cyanophyceae</taxon>
        <taxon>Nostocales</taxon>
        <taxon>Scytonemataceae</taxon>
        <taxon>Brasilonema</taxon>
        <taxon>Bromeliae group (in: Brasilonema)</taxon>
    </lineage>
</organism>
<keyword evidence="1" id="KW-1133">Transmembrane helix</keyword>
<accession>A0A856ME89</accession>
<dbReference type="EMBL" id="CP030118">
    <property type="protein sequence ID" value="QDL07266.1"/>
    <property type="molecule type" value="Genomic_DNA"/>
</dbReference>